<dbReference type="AlphaFoldDB" id="A0A7S1IE85"/>
<protein>
    <submittedName>
        <fullName evidence="2">Uncharacterized protein</fullName>
    </submittedName>
</protein>
<gene>
    <name evidence="2" type="ORF">EGYM00392_LOCUS20291</name>
</gene>
<feature type="transmembrane region" description="Helical" evidence="1">
    <location>
        <begin position="63"/>
        <end position="79"/>
    </location>
</feature>
<name>A0A7S1IE85_9EUGL</name>
<dbReference type="EMBL" id="HBGA01055089">
    <property type="protein sequence ID" value="CAD9009197.1"/>
    <property type="molecule type" value="Transcribed_RNA"/>
</dbReference>
<evidence type="ECO:0000313" key="2">
    <source>
        <dbReference type="EMBL" id="CAD9009197.1"/>
    </source>
</evidence>
<organism evidence="2">
    <name type="scientific">Eutreptiella gymnastica</name>
    <dbReference type="NCBI Taxonomy" id="73025"/>
    <lineage>
        <taxon>Eukaryota</taxon>
        <taxon>Discoba</taxon>
        <taxon>Euglenozoa</taxon>
        <taxon>Euglenida</taxon>
        <taxon>Spirocuta</taxon>
        <taxon>Euglenophyceae</taxon>
        <taxon>Eutreptiales</taxon>
        <taxon>Eutreptiaceae</taxon>
        <taxon>Eutreptiella</taxon>
    </lineage>
</organism>
<evidence type="ECO:0000256" key="1">
    <source>
        <dbReference type="SAM" id="Phobius"/>
    </source>
</evidence>
<sequence length="129" mass="14252">MDGVTGAVEYPLDHWFVGTEVCMVGLGLNAGIGCTVVWAALGLGALGWVWVVWPVPALKFKELFALWGLFLFVCFISSNRESHSATIICSFSDHLAKIIYYKEPQGKESLNDRSIYQCNVDTSVVKYLA</sequence>
<proteinExistence type="predicted"/>
<keyword evidence="1" id="KW-0812">Transmembrane</keyword>
<keyword evidence="1" id="KW-1133">Transmembrane helix</keyword>
<feature type="transmembrane region" description="Helical" evidence="1">
    <location>
        <begin position="30"/>
        <end position="51"/>
    </location>
</feature>
<reference evidence="2" key="1">
    <citation type="submission" date="2021-01" db="EMBL/GenBank/DDBJ databases">
        <authorList>
            <person name="Corre E."/>
            <person name="Pelletier E."/>
            <person name="Niang G."/>
            <person name="Scheremetjew M."/>
            <person name="Finn R."/>
            <person name="Kale V."/>
            <person name="Holt S."/>
            <person name="Cochrane G."/>
            <person name="Meng A."/>
            <person name="Brown T."/>
            <person name="Cohen L."/>
        </authorList>
    </citation>
    <scope>NUCLEOTIDE SEQUENCE</scope>
    <source>
        <strain evidence="2">NIES-381</strain>
    </source>
</reference>
<accession>A0A7S1IE85</accession>
<keyword evidence="1" id="KW-0472">Membrane</keyword>